<sequence length="302" mass="33273">MEFSAAFAAGEAPVVRTIVETTAIAPSRRTNTAAALECLDRLRDRPELGLDLRRFDSVRDLFLPERPEQDFTLWYSLVFRGGTAPGVKVYLNPEVRGVDAAEDLVREGLARTGFGDAFRILRERAVTRPGLDRYSFFALDLTDPARARVKVYISHHAAGVDEVTRAAEAARGVDVDRLPDFCLLTGGHTARFDGRPLISSYTFLEGDTDRPSGYSLYVPIRDYVEDDAEARERVLAVMAKYDMDPAPFDDALAAVARRRLADGVGLIAHVSLRMGRPRPGITVYLSAEAHAVAPPRPVRLAS</sequence>
<proteinExistence type="predicted"/>
<accession>A0A7W7WV30</accession>
<evidence type="ECO:0000313" key="2">
    <source>
        <dbReference type="EMBL" id="MBB4964865.1"/>
    </source>
</evidence>
<dbReference type="EMBL" id="JACHJS010000001">
    <property type="protein sequence ID" value="MBB4964865.1"/>
    <property type="molecule type" value="Genomic_DNA"/>
</dbReference>
<dbReference type="Proteomes" id="UP000542674">
    <property type="component" value="Unassembled WGS sequence"/>
</dbReference>
<evidence type="ECO:0000256" key="1">
    <source>
        <dbReference type="ARBA" id="ARBA00022679"/>
    </source>
</evidence>
<comment type="caution">
    <text evidence="2">The sequence shown here is derived from an EMBL/GenBank/DDBJ whole genome shotgun (WGS) entry which is preliminary data.</text>
</comment>
<dbReference type="InterPro" id="IPR017795">
    <property type="entry name" value="ABBA_NscD-like"/>
</dbReference>
<dbReference type="AlphaFoldDB" id="A0A7W7WV30"/>
<dbReference type="SFLD" id="SFLDS00036">
    <property type="entry name" value="Aromatic_Prenyltransferase"/>
    <property type="match status" value="1"/>
</dbReference>
<name>A0A7W7WV30_9PSEU</name>
<keyword evidence="1 2" id="KW-0808">Transferase</keyword>
<dbReference type="Pfam" id="PF11991">
    <property type="entry name" value="Trp_DMAT"/>
    <property type="match status" value="1"/>
</dbReference>
<dbReference type="InterPro" id="IPR033964">
    <property type="entry name" value="ABBA"/>
</dbReference>
<reference evidence="2 3" key="1">
    <citation type="submission" date="2020-08" db="EMBL/GenBank/DDBJ databases">
        <title>Sequencing the genomes of 1000 actinobacteria strains.</title>
        <authorList>
            <person name="Klenk H.-P."/>
        </authorList>
    </citation>
    <scope>NUCLEOTIDE SEQUENCE [LARGE SCALE GENOMIC DNA]</scope>
    <source>
        <strain evidence="2 3">DSM 45084</strain>
    </source>
</reference>
<dbReference type="SFLD" id="SFLDG01162">
    <property type="entry name" value="I"/>
    <property type="match status" value="1"/>
</dbReference>
<protein>
    <submittedName>
        <fullName evidence="2">DMATS type aromatic prenyltransferase</fullName>
    </submittedName>
</protein>
<keyword evidence="3" id="KW-1185">Reference proteome</keyword>
<dbReference type="GO" id="GO:0016765">
    <property type="term" value="F:transferase activity, transferring alkyl or aryl (other than methyl) groups"/>
    <property type="evidence" value="ECO:0007669"/>
    <property type="project" value="InterPro"/>
</dbReference>
<organism evidence="2 3">
    <name type="scientific">Saccharothrix violaceirubra</name>
    <dbReference type="NCBI Taxonomy" id="413306"/>
    <lineage>
        <taxon>Bacteria</taxon>
        <taxon>Bacillati</taxon>
        <taxon>Actinomycetota</taxon>
        <taxon>Actinomycetes</taxon>
        <taxon>Pseudonocardiales</taxon>
        <taxon>Pseudonocardiaceae</taxon>
        <taxon>Saccharothrix</taxon>
    </lineage>
</organism>
<evidence type="ECO:0000313" key="3">
    <source>
        <dbReference type="Proteomes" id="UP000542674"/>
    </source>
</evidence>
<dbReference type="GO" id="GO:0009820">
    <property type="term" value="P:alkaloid metabolic process"/>
    <property type="evidence" value="ECO:0007669"/>
    <property type="project" value="InterPro"/>
</dbReference>
<gene>
    <name evidence="2" type="ORF">F4559_002224</name>
</gene>